<gene>
    <name evidence="10" type="ORF">Pmani_020557</name>
</gene>
<comment type="subcellular location">
    <subcellularLocation>
        <location evidence="1">Membrane</location>
        <topology evidence="1">Multi-pass membrane protein</topology>
    </subcellularLocation>
</comment>
<evidence type="ECO:0008006" key="12">
    <source>
        <dbReference type="Google" id="ProtNLM"/>
    </source>
</evidence>
<feature type="region of interest" description="Disordered" evidence="7">
    <location>
        <begin position="208"/>
        <end position="236"/>
    </location>
</feature>
<keyword evidence="3 8" id="KW-0812">Transmembrane</keyword>
<evidence type="ECO:0000256" key="7">
    <source>
        <dbReference type="SAM" id="MobiDB-lite"/>
    </source>
</evidence>
<feature type="transmembrane region" description="Helical" evidence="8">
    <location>
        <begin position="69"/>
        <end position="89"/>
    </location>
</feature>
<dbReference type="PANTHER" id="PTHR19432">
    <property type="entry name" value="SUGAR TRANSPORTER"/>
    <property type="match status" value="1"/>
</dbReference>
<organism evidence="10 11">
    <name type="scientific">Petrolisthes manimaculis</name>
    <dbReference type="NCBI Taxonomy" id="1843537"/>
    <lineage>
        <taxon>Eukaryota</taxon>
        <taxon>Metazoa</taxon>
        <taxon>Ecdysozoa</taxon>
        <taxon>Arthropoda</taxon>
        <taxon>Crustacea</taxon>
        <taxon>Multicrustacea</taxon>
        <taxon>Malacostraca</taxon>
        <taxon>Eumalacostraca</taxon>
        <taxon>Eucarida</taxon>
        <taxon>Decapoda</taxon>
        <taxon>Pleocyemata</taxon>
        <taxon>Anomura</taxon>
        <taxon>Galatheoidea</taxon>
        <taxon>Porcellanidae</taxon>
        <taxon>Petrolisthes</taxon>
    </lineage>
</organism>
<comment type="caution">
    <text evidence="10">The sequence shown here is derived from an EMBL/GenBank/DDBJ whole genome shotgun (WGS) entry which is preliminary data.</text>
</comment>
<feature type="signal peptide" evidence="9">
    <location>
        <begin position="1"/>
        <end position="20"/>
    </location>
</feature>
<evidence type="ECO:0000256" key="2">
    <source>
        <dbReference type="ARBA" id="ARBA00022448"/>
    </source>
</evidence>
<keyword evidence="9" id="KW-0732">Signal</keyword>
<evidence type="ECO:0000256" key="6">
    <source>
        <dbReference type="ARBA" id="ARBA00038193"/>
    </source>
</evidence>
<evidence type="ECO:0000256" key="5">
    <source>
        <dbReference type="ARBA" id="ARBA00023136"/>
    </source>
</evidence>
<dbReference type="GO" id="GO:0008506">
    <property type="term" value="F:sucrose:proton symporter activity"/>
    <property type="evidence" value="ECO:0007669"/>
    <property type="project" value="TreeGrafter"/>
</dbReference>
<comment type="similarity">
    <text evidence="6">Belongs to the glycoside-pentoside-hexuronide (GPH) cation symporter transporter (TC 2.A.2) family.</text>
</comment>
<dbReference type="PANTHER" id="PTHR19432:SF37">
    <property type="entry name" value="SOLUTE CARRIER FAMILY 45 MEMBER 3"/>
    <property type="match status" value="1"/>
</dbReference>
<evidence type="ECO:0000256" key="8">
    <source>
        <dbReference type="SAM" id="Phobius"/>
    </source>
</evidence>
<dbReference type="InterPro" id="IPR011701">
    <property type="entry name" value="MFS"/>
</dbReference>
<keyword evidence="11" id="KW-1185">Reference proteome</keyword>
<dbReference type="InterPro" id="IPR036259">
    <property type="entry name" value="MFS_trans_sf"/>
</dbReference>
<sequence length="530" mass="58332">MTIILGIAPFMALVSVPVLAEWSDRCSSPLGRRRPFIMLLSSLLLLSLIIVPYGATIIALVAPDTSPKVNMVVLALGVILLDYSYQALFNPCESLLSDLMATAPEWEQTRGFTVYSAGISLGCILGYLIVSIDWSSIGLLIGTQEQTAFSVIFVLFLPCLFLTLVLAQEKPFRGKGSGSEQERVVKEQTKTTEVNLSVLDLTTDKATLTRDYPSDGGYESGSSESDESSPLVGGSGEGMRWRRYPHLIHQTLHKLSRLPRVTLHRLANSLCKLILRVSLLILYFPYQLAMLPVDTWRRVSTAPVVLRRLFFSELFGWMGIMCHNMFFTDFVGQYMYGGHPDAPERTQEAVLYDEGVRMGSWGLFLHSMTACLYAFCLQQHMVRLAGHRAVFMGGLAIFTVAMSATIVSPSIVFLNVVTALSGIGFAALTSTPNMLVTMYNSDRQLYMWDDTSVTESCEERGLGTDVAVLDIAYFLSQIVLSVCMGPLVDLTGSALPYMVVAALTGAVSVYCGSRVIFTDKHLMQLRVGAF</sequence>
<keyword evidence="2" id="KW-0813">Transport</keyword>
<feature type="compositionally biased region" description="Low complexity" evidence="7">
    <location>
        <begin position="214"/>
        <end position="223"/>
    </location>
</feature>
<proteinExistence type="inferred from homology"/>
<dbReference type="Proteomes" id="UP001292094">
    <property type="component" value="Unassembled WGS sequence"/>
</dbReference>
<keyword evidence="5 8" id="KW-0472">Membrane</keyword>
<feature type="transmembrane region" description="Helical" evidence="8">
    <location>
        <begin position="314"/>
        <end position="336"/>
    </location>
</feature>
<dbReference type="Gene3D" id="1.20.1250.20">
    <property type="entry name" value="MFS general substrate transporter like domains"/>
    <property type="match status" value="1"/>
</dbReference>
<evidence type="ECO:0000313" key="10">
    <source>
        <dbReference type="EMBL" id="KAK4307711.1"/>
    </source>
</evidence>
<evidence type="ECO:0000256" key="1">
    <source>
        <dbReference type="ARBA" id="ARBA00004141"/>
    </source>
</evidence>
<accession>A0AAE1PGH0</accession>
<feature type="transmembrane region" description="Helical" evidence="8">
    <location>
        <begin position="389"/>
        <end position="407"/>
    </location>
</feature>
<feature type="transmembrane region" description="Helical" evidence="8">
    <location>
        <begin position="147"/>
        <end position="167"/>
    </location>
</feature>
<dbReference type="GO" id="GO:0016020">
    <property type="term" value="C:membrane"/>
    <property type="evidence" value="ECO:0007669"/>
    <property type="project" value="UniProtKB-SubCell"/>
</dbReference>
<feature type="transmembrane region" description="Helical" evidence="8">
    <location>
        <begin position="466"/>
        <end position="488"/>
    </location>
</feature>
<evidence type="ECO:0000256" key="4">
    <source>
        <dbReference type="ARBA" id="ARBA00022989"/>
    </source>
</evidence>
<evidence type="ECO:0000256" key="9">
    <source>
        <dbReference type="SAM" id="SignalP"/>
    </source>
</evidence>
<name>A0AAE1PGH0_9EUCA</name>
<dbReference type="AlphaFoldDB" id="A0AAE1PGH0"/>
<dbReference type="EMBL" id="JAWZYT010001975">
    <property type="protein sequence ID" value="KAK4307711.1"/>
    <property type="molecule type" value="Genomic_DNA"/>
</dbReference>
<feature type="transmembrane region" description="Helical" evidence="8">
    <location>
        <begin position="494"/>
        <end position="517"/>
    </location>
</feature>
<evidence type="ECO:0000256" key="3">
    <source>
        <dbReference type="ARBA" id="ARBA00022692"/>
    </source>
</evidence>
<dbReference type="SUPFAM" id="SSF103473">
    <property type="entry name" value="MFS general substrate transporter"/>
    <property type="match status" value="1"/>
</dbReference>
<feature type="transmembrane region" description="Helical" evidence="8">
    <location>
        <begin position="413"/>
        <end position="436"/>
    </location>
</feature>
<protein>
    <recommendedName>
        <fullName evidence="12">Solute carrier family 45 member 3</fullName>
    </recommendedName>
</protein>
<keyword evidence="4 8" id="KW-1133">Transmembrane helix</keyword>
<feature type="transmembrane region" description="Helical" evidence="8">
    <location>
        <begin position="36"/>
        <end position="62"/>
    </location>
</feature>
<feature type="chain" id="PRO_5042096836" description="Solute carrier family 45 member 3" evidence="9">
    <location>
        <begin position="21"/>
        <end position="530"/>
    </location>
</feature>
<dbReference type="Pfam" id="PF07690">
    <property type="entry name" value="MFS_1"/>
    <property type="match status" value="1"/>
</dbReference>
<evidence type="ECO:0000313" key="11">
    <source>
        <dbReference type="Proteomes" id="UP001292094"/>
    </source>
</evidence>
<reference evidence="10" key="1">
    <citation type="submission" date="2023-11" db="EMBL/GenBank/DDBJ databases">
        <title>Genome assemblies of two species of porcelain crab, Petrolisthes cinctipes and Petrolisthes manimaculis (Anomura: Porcellanidae).</title>
        <authorList>
            <person name="Angst P."/>
        </authorList>
    </citation>
    <scope>NUCLEOTIDE SEQUENCE</scope>
    <source>
        <strain evidence="10">PB745_02</strain>
        <tissue evidence="10">Gill</tissue>
    </source>
</reference>
<feature type="transmembrane region" description="Helical" evidence="8">
    <location>
        <begin position="114"/>
        <end position="135"/>
    </location>
</feature>
<feature type="transmembrane region" description="Helical" evidence="8">
    <location>
        <begin position="356"/>
        <end position="377"/>
    </location>
</feature>